<proteinExistence type="predicted"/>
<reference evidence="2" key="2">
    <citation type="submission" date="2013-10" db="EMBL/GenBank/DDBJ databases">
        <authorList>
            <person name="Aslett M."/>
        </authorList>
    </citation>
    <scope>NUCLEOTIDE SEQUENCE [LARGE SCALE GENOMIC DNA]</scope>
    <source>
        <strain evidence="2">Houghton</strain>
    </source>
</reference>
<feature type="chain" id="PRO_5004677096" evidence="1">
    <location>
        <begin position="22"/>
        <end position="240"/>
    </location>
</feature>
<reference evidence="2" key="1">
    <citation type="submission" date="2013-10" db="EMBL/GenBank/DDBJ databases">
        <title>Genomic analysis of the causative agents of coccidiosis in chickens.</title>
        <authorList>
            <person name="Reid A.J."/>
            <person name="Blake D."/>
            <person name="Billington K."/>
            <person name="Browne H."/>
            <person name="Dunn M."/>
            <person name="Hung S."/>
            <person name="Kawahara F."/>
            <person name="Miranda-Saavedra D."/>
            <person name="Mourier T."/>
            <person name="Nagra H."/>
            <person name="Otto T.D."/>
            <person name="Rawlings N."/>
            <person name="Sanchez A."/>
            <person name="Sanders M."/>
            <person name="Subramaniam C."/>
            <person name="Tay Y."/>
            <person name="Dear P."/>
            <person name="Doerig C."/>
            <person name="Gruber A."/>
            <person name="Parkinson J."/>
            <person name="Shirley M."/>
            <person name="Wan K.L."/>
            <person name="Berriman M."/>
            <person name="Tomley F."/>
            <person name="Pain A."/>
        </authorList>
    </citation>
    <scope>NUCLEOTIDE SEQUENCE [LARGE SCALE GENOMIC DNA]</scope>
    <source>
        <strain evidence="2">Houghton</strain>
    </source>
</reference>
<evidence type="ECO:0000313" key="2">
    <source>
        <dbReference type="EMBL" id="CDJ67169.1"/>
    </source>
</evidence>
<dbReference type="GeneID" id="25473346"/>
<evidence type="ECO:0000313" key="3">
    <source>
        <dbReference type="Proteomes" id="UP000030754"/>
    </source>
</evidence>
<organism evidence="2 3">
    <name type="scientific">Eimeria necatrix</name>
    <dbReference type="NCBI Taxonomy" id="51315"/>
    <lineage>
        <taxon>Eukaryota</taxon>
        <taxon>Sar</taxon>
        <taxon>Alveolata</taxon>
        <taxon>Apicomplexa</taxon>
        <taxon>Conoidasida</taxon>
        <taxon>Coccidia</taxon>
        <taxon>Eucoccidiorida</taxon>
        <taxon>Eimeriorina</taxon>
        <taxon>Eimeriidae</taxon>
        <taxon>Eimeria</taxon>
    </lineage>
</organism>
<dbReference type="RefSeq" id="XP_013435636.1">
    <property type="nucleotide sequence ID" value="XM_013580182.1"/>
</dbReference>
<dbReference type="AlphaFoldDB" id="U6MXE9"/>
<evidence type="ECO:0000256" key="1">
    <source>
        <dbReference type="SAM" id="SignalP"/>
    </source>
</evidence>
<dbReference type="InterPro" id="IPR021288">
    <property type="entry name" value="Surface_antigen"/>
</dbReference>
<sequence length="240" mass="24716">MRSLKLLFLAGSAVFFRDTQGAQASSGPTAPPGAAGAASIDCTTAMNSIRSDVGLAPLQLGTTEQAKLPLKAGDSPNVAFTGSVCTAARAGTMPPTTSTSLDGNFAISIQKGANGDCATAVKHWREGVNLFKGLPPPYAADSAVYKTTQAQSFVALFTPQQESKVDCAYFVCPETTDSGSKQEEIKALLCITSPKSLKEGTAPFEQKQWDKITAGLVGGASAAVPTFLVFAVTAVGVALF</sequence>
<dbReference type="Proteomes" id="UP000030754">
    <property type="component" value="Unassembled WGS sequence"/>
</dbReference>
<dbReference type="Pfam" id="PF11054">
    <property type="entry name" value="Surface_antigen"/>
    <property type="match status" value="1"/>
</dbReference>
<protein>
    <submittedName>
        <fullName evidence="2">SAG family member</fullName>
    </submittedName>
</protein>
<gene>
    <name evidence="2" type="ORF">ENH_00031810</name>
</gene>
<dbReference type="OrthoDB" id="347428at2759"/>
<dbReference type="EMBL" id="HG724122">
    <property type="protein sequence ID" value="CDJ67169.1"/>
    <property type="molecule type" value="Genomic_DNA"/>
</dbReference>
<keyword evidence="3" id="KW-1185">Reference proteome</keyword>
<dbReference type="VEuPathDB" id="ToxoDB:ENH_00031810"/>
<keyword evidence="1" id="KW-0732">Signal</keyword>
<feature type="signal peptide" evidence="1">
    <location>
        <begin position="1"/>
        <end position="21"/>
    </location>
</feature>
<name>U6MXE9_9EIME</name>
<accession>U6MXE9</accession>